<evidence type="ECO:0000256" key="5">
    <source>
        <dbReference type="HAMAP-Rule" id="MF_01114"/>
    </source>
</evidence>
<dbReference type="InterPro" id="IPR036388">
    <property type="entry name" value="WH-like_DNA-bd_sf"/>
</dbReference>
<reference evidence="10" key="1">
    <citation type="journal article" date="2022" name="Int. J. Syst. Evol. Microbiol.">
        <title>Anaeromyxobacter oryzae sp. nov., Anaeromyxobacter diazotrophicus sp. nov. and Anaeromyxobacter paludicola sp. nov., isolated from paddy soils.</title>
        <authorList>
            <person name="Itoh H."/>
            <person name="Xu Z."/>
            <person name="Mise K."/>
            <person name="Masuda Y."/>
            <person name="Ushijima N."/>
            <person name="Hayakawa C."/>
            <person name="Shiratori Y."/>
            <person name="Senoo K."/>
        </authorList>
    </citation>
    <scope>NUCLEOTIDE SEQUENCE [LARGE SCALE GENOMIC DNA]</scope>
    <source>
        <strain evidence="10">Red630</strain>
    </source>
</reference>
<name>A0ABM7XFC0_9BACT</name>
<dbReference type="InterPro" id="IPR053925">
    <property type="entry name" value="RecX_HTH_3rd"/>
</dbReference>
<comment type="similarity">
    <text evidence="2 5">Belongs to the RecX family.</text>
</comment>
<sequence>MPPRTPRERRRPRRGPPAADEAETSSPEAVPERAPPPRAARRARSAARPEEEASPLERGRAVALRVLAYHARTERQLRTRLAQDGLSEVADEVIAWVTRLGYLDDRAYARARARSLLAGGRAGPRLAERRLQAAGIPGAEARATVSAALGEDGARPADRELALCRAALERRLRGAAPAGLDEKARARHARFLAGRGFSAQVVARALGLGWAPEED</sequence>
<dbReference type="PANTHER" id="PTHR33602:SF1">
    <property type="entry name" value="REGULATORY PROTEIN RECX FAMILY PROTEIN"/>
    <property type="match status" value="1"/>
</dbReference>
<dbReference type="InterPro" id="IPR003783">
    <property type="entry name" value="Regulatory_RecX"/>
</dbReference>
<dbReference type="HAMAP" id="MF_01114">
    <property type="entry name" value="RecX"/>
    <property type="match status" value="1"/>
</dbReference>
<feature type="domain" description="RecX third three-helical" evidence="7">
    <location>
        <begin position="159"/>
        <end position="206"/>
    </location>
</feature>
<protein>
    <recommendedName>
        <fullName evidence="3 5">Regulatory protein RecX</fullName>
    </recommendedName>
</protein>
<dbReference type="Pfam" id="PF21982">
    <property type="entry name" value="RecX_HTH1"/>
    <property type="match status" value="1"/>
</dbReference>
<accession>A0ABM7XFC0</accession>
<evidence type="ECO:0000256" key="4">
    <source>
        <dbReference type="ARBA" id="ARBA00022490"/>
    </source>
</evidence>
<dbReference type="Gene3D" id="1.10.10.10">
    <property type="entry name" value="Winged helix-like DNA-binding domain superfamily/Winged helix DNA-binding domain"/>
    <property type="match status" value="1"/>
</dbReference>
<comment type="subcellular location">
    <subcellularLocation>
        <location evidence="1 5">Cytoplasm</location>
    </subcellularLocation>
</comment>
<organism evidence="9 10">
    <name type="scientific">Anaeromyxobacter paludicola</name>
    <dbReference type="NCBI Taxonomy" id="2918171"/>
    <lineage>
        <taxon>Bacteria</taxon>
        <taxon>Pseudomonadati</taxon>
        <taxon>Myxococcota</taxon>
        <taxon>Myxococcia</taxon>
        <taxon>Myxococcales</taxon>
        <taxon>Cystobacterineae</taxon>
        <taxon>Anaeromyxobacteraceae</taxon>
        <taxon>Anaeromyxobacter</taxon>
    </lineage>
</organism>
<evidence type="ECO:0000256" key="1">
    <source>
        <dbReference type="ARBA" id="ARBA00004496"/>
    </source>
</evidence>
<dbReference type="EMBL" id="AP025592">
    <property type="protein sequence ID" value="BDG10598.1"/>
    <property type="molecule type" value="Genomic_DNA"/>
</dbReference>
<keyword evidence="10" id="KW-1185">Reference proteome</keyword>
<dbReference type="InterPro" id="IPR053926">
    <property type="entry name" value="RecX_HTH_1st"/>
</dbReference>
<evidence type="ECO:0000259" key="8">
    <source>
        <dbReference type="Pfam" id="PF21982"/>
    </source>
</evidence>
<evidence type="ECO:0000256" key="2">
    <source>
        <dbReference type="ARBA" id="ARBA00009695"/>
    </source>
</evidence>
<evidence type="ECO:0000259" key="7">
    <source>
        <dbReference type="Pfam" id="PF21981"/>
    </source>
</evidence>
<evidence type="ECO:0000313" key="9">
    <source>
        <dbReference type="EMBL" id="BDG10598.1"/>
    </source>
</evidence>
<feature type="domain" description="RecX first three-helical" evidence="8">
    <location>
        <begin position="60"/>
        <end position="95"/>
    </location>
</feature>
<feature type="region of interest" description="Disordered" evidence="6">
    <location>
        <begin position="1"/>
        <end position="57"/>
    </location>
</feature>
<dbReference type="PANTHER" id="PTHR33602">
    <property type="entry name" value="REGULATORY PROTEIN RECX FAMILY PROTEIN"/>
    <property type="match status" value="1"/>
</dbReference>
<dbReference type="Pfam" id="PF21981">
    <property type="entry name" value="RecX_HTH3"/>
    <property type="match status" value="1"/>
</dbReference>
<comment type="function">
    <text evidence="5">Modulates RecA activity.</text>
</comment>
<keyword evidence="4 5" id="KW-0963">Cytoplasm</keyword>
<dbReference type="RefSeq" id="WP_248343103.1">
    <property type="nucleotide sequence ID" value="NZ_AP025592.1"/>
</dbReference>
<proteinExistence type="inferred from homology"/>
<evidence type="ECO:0000256" key="6">
    <source>
        <dbReference type="SAM" id="MobiDB-lite"/>
    </source>
</evidence>
<feature type="compositionally biased region" description="Basic and acidic residues" evidence="6">
    <location>
        <begin position="47"/>
        <end position="57"/>
    </location>
</feature>
<dbReference type="Proteomes" id="UP001162734">
    <property type="component" value="Chromosome"/>
</dbReference>
<gene>
    <name evidence="5" type="primary">recX</name>
    <name evidence="9" type="ORF">AMPC_37110</name>
</gene>
<evidence type="ECO:0000313" key="10">
    <source>
        <dbReference type="Proteomes" id="UP001162734"/>
    </source>
</evidence>
<evidence type="ECO:0000256" key="3">
    <source>
        <dbReference type="ARBA" id="ARBA00018111"/>
    </source>
</evidence>